<dbReference type="Proteomes" id="UP000318065">
    <property type="component" value="Chromosome"/>
</dbReference>
<dbReference type="RefSeq" id="WP_143528564.1">
    <property type="nucleotide sequence ID" value="NZ_AP019791.1"/>
</dbReference>
<dbReference type="PANTHER" id="PTHR42860:SF1">
    <property type="entry name" value="VITAMIN B12-BINDING PROTEIN"/>
    <property type="match status" value="1"/>
</dbReference>
<dbReference type="Pfam" id="PF01497">
    <property type="entry name" value="Peripla_BP_2"/>
    <property type="match status" value="1"/>
</dbReference>
<keyword evidence="3" id="KW-1185">Reference proteome</keyword>
<evidence type="ECO:0000259" key="1">
    <source>
        <dbReference type="PROSITE" id="PS50983"/>
    </source>
</evidence>
<dbReference type="PANTHER" id="PTHR42860">
    <property type="entry name" value="VITAMIN B12-BINDING PROTEIN"/>
    <property type="match status" value="1"/>
</dbReference>
<dbReference type="CDD" id="cd01144">
    <property type="entry name" value="BtuF"/>
    <property type="match status" value="1"/>
</dbReference>
<dbReference type="InterPro" id="IPR051030">
    <property type="entry name" value="Vitamin_B12-ABC_binding"/>
</dbReference>
<dbReference type="Gene3D" id="3.40.50.1980">
    <property type="entry name" value="Nitrogenase molybdenum iron protein domain"/>
    <property type="match status" value="2"/>
</dbReference>
<protein>
    <submittedName>
        <fullName evidence="2">Cobalamin-binding protein</fullName>
    </submittedName>
</protein>
<dbReference type="InterPro" id="IPR002491">
    <property type="entry name" value="ABC_transptr_periplasmic_BD"/>
</dbReference>
<name>A0A510HKT6_9ACTN</name>
<dbReference type="SUPFAM" id="SSF53807">
    <property type="entry name" value="Helical backbone' metal receptor"/>
    <property type="match status" value="1"/>
</dbReference>
<proteinExistence type="predicted"/>
<accession>A0A510HKT6</accession>
<dbReference type="OrthoDB" id="6495095at2"/>
<organism evidence="2 3">
    <name type="scientific">Rubrobacter xylanophilus</name>
    <dbReference type="NCBI Taxonomy" id="49319"/>
    <lineage>
        <taxon>Bacteria</taxon>
        <taxon>Bacillati</taxon>
        <taxon>Actinomycetota</taxon>
        <taxon>Rubrobacteria</taxon>
        <taxon>Rubrobacterales</taxon>
        <taxon>Rubrobacteraceae</taxon>
        <taxon>Rubrobacter</taxon>
    </lineage>
</organism>
<evidence type="ECO:0000313" key="3">
    <source>
        <dbReference type="Proteomes" id="UP000318065"/>
    </source>
</evidence>
<evidence type="ECO:0000313" key="2">
    <source>
        <dbReference type="EMBL" id="BBL80572.1"/>
    </source>
</evidence>
<reference evidence="2" key="1">
    <citation type="journal article" date="2019" name="Microbiol. Resour. Announc.">
        <title>Complete Genome Sequence of Rubrobacter xylanophilus Strain AA3-22, Isolated from Arima Onsen in Japan.</title>
        <authorList>
            <person name="Tomariguchi N."/>
            <person name="Miyazaki K."/>
        </authorList>
    </citation>
    <scope>NUCLEOTIDE SEQUENCE [LARGE SCALE GENOMIC DNA]</scope>
    <source>
        <strain evidence="2">AA3-22</strain>
    </source>
</reference>
<feature type="domain" description="Fe/B12 periplasmic-binding" evidence="1">
    <location>
        <begin position="2"/>
        <end position="288"/>
    </location>
</feature>
<dbReference type="PROSITE" id="PS50983">
    <property type="entry name" value="FE_B12_PBP"/>
    <property type="match status" value="1"/>
</dbReference>
<gene>
    <name evidence="2" type="ORF">RxyAA322_24260</name>
</gene>
<dbReference type="EMBL" id="AP019791">
    <property type="protein sequence ID" value="BBL80572.1"/>
    <property type="molecule type" value="Genomic_DNA"/>
</dbReference>
<sequence>MRTVSLLPAATEMVCLAGAREALVGVTHECDHPPEVRSLPRLTSSGIDHHGMTSAEVDAAVRSLTDGSSLYSLDAALLRRLEPDLVITQGLCEVCAVSPGVVERAISGLPRRPEVLSLDPSSLEEVLSDTVRVGEALGRGREARRKTEEFRRRLRRVARAVAGRPRPRVACLEWLDPPYSAGHWVPEMVGLAGGEPLFAAPGEPSRRMGWEEVAGAAPEAIVLMPCGFDVRRTLQEAGLLARMPGWEEIPAVREGRVWAVDANAYFSRPGPRLVRGVELLAALLHPEAPVPVPRPDEAARLTREALTAR</sequence>
<dbReference type="AlphaFoldDB" id="A0A510HKT6"/>